<dbReference type="Proteomes" id="UP000016932">
    <property type="component" value="Unassembled WGS sequence"/>
</dbReference>
<keyword evidence="2" id="KW-0472">Membrane</keyword>
<evidence type="ECO:0000313" key="3">
    <source>
        <dbReference type="EMBL" id="EME84028.1"/>
    </source>
</evidence>
<feature type="transmembrane region" description="Helical" evidence="2">
    <location>
        <begin position="6"/>
        <end position="28"/>
    </location>
</feature>
<dbReference type="KEGG" id="pfj:MYCFIDRAFT_173093"/>
<dbReference type="EMBL" id="KB446557">
    <property type="protein sequence ID" value="EME84028.1"/>
    <property type="molecule type" value="Genomic_DNA"/>
</dbReference>
<evidence type="ECO:0000256" key="2">
    <source>
        <dbReference type="SAM" id="Phobius"/>
    </source>
</evidence>
<accession>M3B3R5</accession>
<name>M3B3R5_PSEFD</name>
<dbReference type="AlphaFoldDB" id="M3B3R5"/>
<dbReference type="eggNOG" id="ENOG502SB4T">
    <property type="taxonomic scope" value="Eukaryota"/>
</dbReference>
<dbReference type="OrthoDB" id="3644673at2759"/>
<evidence type="ECO:0000256" key="1">
    <source>
        <dbReference type="SAM" id="MobiDB-lite"/>
    </source>
</evidence>
<feature type="region of interest" description="Disordered" evidence="1">
    <location>
        <begin position="396"/>
        <end position="442"/>
    </location>
</feature>
<proteinExistence type="predicted"/>
<gene>
    <name evidence="3" type="ORF">MYCFIDRAFT_173093</name>
</gene>
<organism evidence="3 4">
    <name type="scientific">Pseudocercospora fijiensis (strain CIRAD86)</name>
    <name type="common">Black leaf streak disease fungus</name>
    <name type="synonym">Mycosphaerella fijiensis</name>
    <dbReference type="NCBI Taxonomy" id="383855"/>
    <lineage>
        <taxon>Eukaryota</taxon>
        <taxon>Fungi</taxon>
        <taxon>Dikarya</taxon>
        <taxon>Ascomycota</taxon>
        <taxon>Pezizomycotina</taxon>
        <taxon>Dothideomycetes</taxon>
        <taxon>Dothideomycetidae</taxon>
        <taxon>Mycosphaerellales</taxon>
        <taxon>Mycosphaerellaceae</taxon>
        <taxon>Pseudocercospora</taxon>
    </lineage>
</organism>
<keyword evidence="2" id="KW-0812">Transmembrane</keyword>
<dbReference type="HOGENOM" id="CLU_500697_0_0_1"/>
<dbReference type="GeneID" id="19332916"/>
<dbReference type="VEuPathDB" id="FungiDB:MYCFIDRAFT_173093"/>
<keyword evidence="4" id="KW-1185">Reference proteome</keyword>
<reference evidence="3 4" key="1">
    <citation type="journal article" date="2012" name="PLoS Pathog.">
        <title>Diverse lifestyles and strategies of plant pathogenesis encoded in the genomes of eighteen Dothideomycetes fungi.</title>
        <authorList>
            <person name="Ohm R.A."/>
            <person name="Feau N."/>
            <person name="Henrissat B."/>
            <person name="Schoch C.L."/>
            <person name="Horwitz B.A."/>
            <person name="Barry K.W."/>
            <person name="Condon B.J."/>
            <person name="Copeland A.C."/>
            <person name="Dhillon B."/>
            <person name="Glaser F."/>
            <person name="Hesse C.N."/>
            <person name="Kosti I."/>
            <person name="LaButti K."/>
            <person name="Lindquist E.A."/>
            <person name="Lucas S."/>
            <person name="Salamov A.A."/>
            <person name="Bradshaw R.E."/>
            <person name="Ciuffetti L."/>
            <person name="Hamelin R.C."/>
            <person name="Kema G.H.J."/>
            <person name="Lawrence C."/>
            <person name="Scott J.A."/>
            <person name="Spatafora J.W."/>
            <person name="Turgeon B.G."/>
            <person name="de Wit P.J.G.M."/>
            <person name="Zhong S."/>
            <person name="Goodwin S.B."/>
            <person name="Grigoriev I.V."/>
        </authorList>
    </citation>
    <scope>NUCLEOTIDE SEQUENCE [LARGE SCALE GENOMIC DNA]</scope>
    <source>
        <strain evidence="3 4">CIRAD86</strain>
    </source>
</reference>
<keyword evidence="2" id="KW-1133">Transmembrane helix</keyword>
<protein>
    <submittedName>
        <fullName evidence="3">Uncharacterized protein</fullName>
    </submittedName>
</protein>
<sequence length="544" mass="59876">MITGLVVGLITGMLAACVLVALIFTYALRERKKAALRKKGYLSAPPTPIQFEVTPPPPGMVELESPIETPDRKLFASTLTFNYHIKEIDVQQFTSTISVYYEIYDRYDQFHRADIKRQTSSRYRYCPLTSNTRNGTIDWDQLTSKLNATGIWSGARSPVSLQDFPVSIQEDDEKISVRAPSPALYLDTLTPGPPITGYYATRKPVPHRNMTVVLEGDSRPASPQEDSKPCSRAPSVSGESFNFNAFDTPVVQTATAYDFTKPANTSRHSVIRLDEHGKAMIPDQPAATLDLPASIASSPTASPPNNGHSAFMIPDDSELEARNWHNLLVGRLLYASFSVQQVELSAGLITASSALCHGSSALQHDEIEGRSPVVSASALMTHESWPSLKTLSLQKWAAASPNPKVQPGEQNPLSRPDPTPSRSRTAKANAQRHRDADTGGEGLSLLAEHRRRHGMARKVEGDEGGTVRQLGREIFGGGGKKLEGDRGREGVDGEDEMSKILKIKEVWVSEKERIYGLWEERMVDFDTPYTSFDDAVQDARVLSI</sequence>
<dbReference type="RefSeq" id="XP_007924652.1">
    <property type="nucleotide sequence ID" value="XM_007926461.1"/>
</dbReference>
<evidence type="ECO:0000313" key="4">
    <source>
        <dbReference type="Proteomes" id="UP000016932"/>
    </source>
</evidence>